<feature type="transmembrane region" description="Helical" evidence="1">
    <location>
        <begin position="87"/>
        <end position="106"/>
    </location>
</feature>
<reference evidence="3" key="1">
    <citation type="submission" date="2013-09" db="EMBL/GenBank/DDBJ databases">
        <title>The Genome Sequence of Anopheles culicifacies species A.</title>
        <authorList>
            <consortium name="The Broad Institute Genomics Platform"/>
            <person name="Neafsey D.E."/>
            <person name="Besansky N."/>
            <person name="Howell P."/>
            <person name="Walton C."/>
            <person name="Young S.K."/>
            <person name="Zeng Q."/>
            <person name="Gargeya S."/>
            <person name="Fitzgerald M."/>
            <person name="Haas B."/>
            <person name="Abouelleil A."/>
            <person name="Allen A.W."/>
            <person name="Alvarado L."/>
            <person name="Arachchi H.M."/>
            <person name="Berlin A.M."/>
            <person name="Chapman S.B."/>
            <person name="Gainer-Dewar J."/>
            <person name="Goldberg J."/>
            <person name="Griggs A."/>
            <person name="Gujja S."/>
            <person name="Hansen M."/>
            <person name="Howarth C."/>
            <person name="Imamovic A."/>
            <person name="Ireland A."/>
            <person name="Larimer J."/>
            <person name="McCowan C."/>
            <person name="Murphy C."/>
            <person name="Pearson M."/>
            <person name="Poon T.W."/>
            <person name="Priest M."/>
            <person name="Roberts A."/>
            <person name="Saif S."/>
            <person name="Shea T."/>
            <person name="Sisk P."/>
            <person name="Sykes S."/>
            <person name="Wortman J."/>
            <person name="Nusbaum C."/>
            <person name="Birren B."/>
        </authorList>
    </citation>
    <scope>NUCLEOTIDE SEQUENCE [LARGE SCALE GENOMIC DNA]</scope>
    <source>
        <strain evidence="3">A-37</strain>
    </source>
</reference>
<protein>
    <submittedName>
        <fullName evidence="2">Uncharacterized protein</fullName>
    </submittedName>
</protein>
<dbReference type="AlphaFoldDB" id="A0A182MNB4"/>
<keyword evidence="1" id="KW-0812">Transmembrane</keyword>
<evidence type="ECO:0000313" key="3">
    <source>
        <dbReference type="Proteomes" id="UP000075883"/>
    </source>
</evidence>
<reference evidence="2" key="2">
    <citation type="submission" date="2020-05" db="UniProtKB">
        <authorList>
            <consortium name="EnsemblMetazoa"/>
        </authorList>
    </citation>
    <scope>IDENTIFICATION</scope>
    <source>
        <strain evidence="2">A-37</strain>
    </source>
</reference>
<name>A0A182MNB4_9DIPT</name>
<dbReference type="EnsemblMetazoa" id="ACUA022396-RA">
    <property type="protein sequence ID" value="ACUA022396-PA"/>
    <property type="gene ID" value="ACUA022396"/>
</dbReference>
<evidence type="ECO:0000313" key="2">
    <source>
        <dbReference type="EnsemblMetazoa" id="ACUA022396-PA"/>
    </source>
</evidence>
<dbReference type="Proteomes" id="UP000075883">
    <property type="component" value="Unassembled WGS sequence"/>
</dbReference>
<sequence>MLSIDLSWRAAPLRALTRDENPKVTRFVFITTTTLEWFRLKAVRSFSEVLDDDGFMVRCSKPGPGPGVSVALRNATHAHTHTDTIGLGFWGALLFLPSVVVAPFRIV</sequence>
<keyword evidence="3" id="KW-1185">Reference proteome</keyword>
<accession>A0A182MNB4</accession>
<keyword evidence="1" id="KW-1133">Transmembrane helix</keyword>
<dbReference type="EMBL" id="AXCM01010091">
    <property type="status" value="NOT_ANNOTATED_CDS"/>
    <property type="molecule type" value="Genomic_DNA"/>
</dbReference>
<dbReference type="VEuPathDB" id="VectorBase:ACUA022396"/>
<proteinExistence type="predicted"/>
<organism evidence="2 3">
    <name type="scientific">Anopheles culicifacies</name>
    <dbReference type="NCBI Taxonomy" id="139723"/>
    <lineage>
        <taxon>Eukaryota</taxon>
        <taxon>Metazoa</taxon>
        <taxon>Ecdysozoa</taxon>
        <taxon>Arthropoda</taxon>
        <taxon>Hexapoda</taxon>
        <taxon>Insecta</taxon>
        <taxon>Pterygota</taxon>
        <taxon>Neoptera</taxon>
        <taxon>Endopterygota</taxon>
        <taxon>Diptera</taxon>
        <taxon>Nematocera</taxon>
        <taxon>Culicoidea</taxon>
        <taxon>Culicidae</taxon>
        <taxon>Anophelinae</taxon>
        <taxon>Anopheles</taxon>
        <taxon>culicifacies species complex</taxon>
    </lineage>
</organism>
<evidence type="ECO:0000256" key="1">
    <source>
        <dbReference type="SAM" id="Phobius"/>
    </source>
</evidence>
<keyword evidence="1" id="KW-0472">Membrane</keyword>